<protein>
    <submittedName>
        <fullName evidence="2">Uncharacterized protein</fullName>
    </submittedName>
</protein>
<evidence type="ECO:0000256" key="1">
    <source>
        <dbReference type="SAM" id="MobiDB-lite"/>
    </source>
</evidence>
<gene>
    <name evidence="2" type="ORF">LTR82_018347</name>
</gene>
<feature type="region of interest" description="Disordered" evidence="1">
    <location>
        <begin position="1"/>
        <end position="34"/>
    </location>
</feature>
<reference evidence="2" key="1">
    <citation type="submission" date="2021-12" db="EMBL/GenBank/DDBJ databases">
        <title>Black yeast isolated from Biological Soil Crust.</title>
        <authorList>
            <person name="Kurbessoian T."/>
        </authorList>
    </citation>
    <scope>NUCLEOTIDE SEQUENCE</scope>
    <source>
        <strain evidence="2">CCFEE 5208</strain>
    </source>
</reference>
<dbReference type="EMBL" id="JASUXU010000622">
    <property type="protein sequence ID" value="KAK0299664.1"/>
    <property type="molecule type" value="Genomic_DNA"/>
</dbReference>
<comment type="caution">
    <text evidence="2">The sequence shown here is derived from an EMBL/GenBank/DDBJ whole genome shotgun (WGS) entry which is preliminary data.</text>
</comment>
<evidence type="ECO:0000313" key="2">
    <source>
        <dbReference type="EMBL" id="KAK0299664.1"/>
    </source>
</evidence>
<dbReference type="AlphaFoldDB" id="A0AAN6F2H2"/>
<accession>A0AAN6F2H2</accession>
<dbReference type="Proteomes" id="UP001168146">
    <property type="component" value="Unassembled WGS sequence"/>
</dbReference>
<organism evidence="2 3">
    <name type="scientific">Friedmanniomyces endolithicus</name>
    <dbReference type="NCBI Taxonomy" id="329885"/>
    <lineage>
        <taxon>Eukaryota</taxon>
        <taxon>Fungi</taxon>
        <taxon>Dikarya</taxon>
        <taxon>Ascomycota</taxon>
        <taxon>Pezizomycotina</taxon>
        <taxon>Dothideomycetes</taxon>
        <taxon>Dothideomycetidae</taxon>
        <taxon>Mycosphaerellales</taxon>
        <taxon>Teratosphaeriaceae</taxon>
        <taxon>Friedmanniomyces</taxon>
    </lineage>
</organism>
<sequence length="84" mass="9079">MPGVYAERGARQNRKRGIANIPGGNETSSPTKRGRLNVLNAGFPGINELAKITESAGTEFPAMVEPNGTDCSRFRTTARLRPHL</sequence>
<name>A0AAN6F2H2_9PEZI</name>
<proteinExistence type="predicted"/>
<feature type="non-terminal residue" evidence="2">
    <location>
        <position position="84"/>
    </location>
</feature>
<evidence type="ECO:0000313" key="3">
    <source>
        <dbReference type="Proteomes" id="UP001168146"/>
    </source>
</evidence>